<keyword evidence="1" id="KW-0732">Signal</keyword>
<sequence length="195" mass="21111">MKHIVKTTFLGTCLLALAAGSAQSANQPAQSQSPQTWSSWYGSVSGDATWFHSHTGGGGNADLGTELFANRIGDVRLEGEVGYHDLPSSHYWTYMGNLYFDFNGFSTEPGNRIVPYVGAGIGDADIHLHDASDNVFAYQFMAGISFVPDSTPNTAWSLGYRYLDSSAVEGHDLLGLGTSERLHANNVELGVRFHF</sequence>
<proteinExistence type="predicted"/>
<dbReference type="SUPFAM" id="SSF56925">
    <property type="entry name" value="OMPA-like"/>
    <property type="match status" value="1"/>
</dbReference>
<evidence type="ECO:0000313" key="3">
    <source>
        <dbReference type="Proteomes" id="UP000753196"/>
    </source>
</evidence>
<dbReference type="Proteomes" id="UP000753196">
    <property type="component" value="Unassembled WGS sequence"/>
</dbReference>
<dbReference type="Gene3D" id="2.40.160.20">
    <property type="match status" value="1"/>
</dbReference>
<evidence type="ECO:0000313" key="2">
    <source>
        <dbReference type="EMBL" id="MBI3630736.1"/>
    </source>
</evidence>
<name>A0A932QXP2_9BACT</name>
<reference evidence="2" key="1">
    <citation type="submission" date="2020-07" db="EMBL/GenBank/DDBJ databases">
        <title>Huge and variable diversity of episymbiotic CPR bacteria and DPANN archaea in groundwater ecosystems.</title>
        <authorList>
            <person name="He C.Y."/>
            <person name="Keren R."/>
            <person name="Whittaker M."/>
            <person name="Farag I.F."/>
            <person name="Doudna J."/>
            <person name="Cate J.H.D."/>
            <person name="Banfield J.F."/>
        </authorList>
    </citation>
    <scope>NUCLEOTIDE SEQUENCE</scope>
    <source>
        <strain evidence="2">NC_groundwater_973_Pr1_S-0.2um_54_13</strain>
    </source>
</reference>
<dbReference type="EMBL" id="JACQCR010000003">
    <property type="protein sequence ID" value="MBI3630736.1"/>
    <property type="molecule type" value="Genomic_DNA"/>
</dbReference>
<comment type="caution">
    <text evidence="2">The sequence shown here is derived from an EMBL/GenBank/DDBJ whole genome shotgun (WGS) entry which is preliminary data.</text>
</comment>
<protein>
    <submittedName>
        <fullName evidence="2">Porin family protein</fullName>
    </submittedName>
</protein>
<dbReference type="AlphaFoldDB" id="A0A932QXP2"/>
<feature type="signal peptide" evidence="1">
    <location>
        <begin position="1"/>
        <end position="24"/>
    </location>
</feature>
<dbReference type="InterPro" id="IPR011250">
    <property type="entry name" value="OMP/PagP_B-barrel"/>
</dbReference>
<organism evidence="2 3">
    <name type="scientific">Candidatus Sungiibacteriota bacterium</name>
    <dbReference type="NCBI Taxonomy" id="2750080"/>
    <lineage>
        <taxon>Bacteria</taxon>
        <taxon>Candidatus Sungiibacteriota</taxon>
    </lineage>
</organism>
<evidence type="ECO:0000256" key="1">
    <source>
        <dbReference type="SAM" id="SignalP"/>
    </source>
</evidence>
<gene>
    <name evidence="2" type="ORF">HY221_00125</name>
</gene>
<feature type="chain" id="PRO_5036888588" evidence="1">
    <location>
        <begin position="25"/>
        <end position="195"/>
    </location>
</feature>
<accession>A0A932QXP2</accession>